<proteinExistence type="predicted"/>
<dbReference type="EMBL" id="LZEM01000001">
    <property type="protein sequence ID" value="OAZ45774.1"/>
    <property type="molecule type" value="Genomic_DNA"/>
</dbReference>
<accession>A0ABX2WNE6</accession>
<sequence>MMRRIIDRLAAAFGGAEPDYVAEIAAGTDDASDVVLAHARCFPAAYTRGGTAGVMSVEGVIRNAALSAAQNTIAGARHVAGDAGSIAAGLSRDAALRILALGERRVTWWDFGMSGTHPPAELVQSVARTAVGSITDTGERAQGGAVVVRFTFVDGSTFDYRFIRPSDEFWSVAKTYPAAP</sequence>
<comment type="caution">
    <text evidence="1">The sequence shown here is derived from an EMBL/GenBank/DDBJ whole genome shotgun (WGS) entry which is preliminary data.</text>
</comment>
<evidence type="ECO:0000313" key="2">
    <source>
        <dbReference type="Proteomes" id="UP000093918"/>
    </source>
</evidence>
<reference evidence="2" key="1">
    <citation type="submission" date="2016-06" db="EMBL/GenBank/DDBJ databases">
        <title>Genome sequencing of cellulolytic organisms.</title>
        <authorList>
            <person name="Bohra V."/>
            <person name="Dafale N.A."/>
            <person name="Purohit H.J."/>
        </authorList>
    </citation>
    <scope>NUCLEOTIDE SEQUENCE [LARGE SCALE GENOMIC DNA]</scope>
    <source>
        <strain evidence="2">ND21</strain>
    </source>
</reference>
<dbReference type="Proteomes" id="UP000093918">
    <property type="component" value="Unassembled WGS sequence"/>
</dbReference>
<organism evidence="1 2">
    <name type="scientific">Microbacterium arborescens</name>
    <dbReference type="NCBI Taxonomy" id="33883"/>
    <lineage>
        <taxon>Bacteria</taxon>
        <taxon>Bacillati</taxon>
        <taxon>Actinomycetota</taxon>
        <taxon>Actinomycetes</taxon>
        <taxon>Micrococcales</taxon>
        <taxon>Microbacteriaceae</taxon>
        <taxon>Microbacterium</taxon>
    </lineage>
</organism>
<gene>
    <name evidence="1" type="ORF">A9Z40_01355</name>
</gene>
<evidence type="ECO:0000313" key="1">
    <source>
        <dbReference type="EMBL" id="OAZ45774.1"/>
    </source>
</evidence>
<keyword evidence="2" id="KW-1185">Reference proteome</keyword>
<protein>
    <submittedName>
        <fullName evidence="1">Uncharacterized protein</fullName>
    </submittedName>
</protein>
<name>A0ABX2WNE6_9MICO</name>